<keyword evidence="3" id="KW-1003">Cell membrane</keyword>
<keyword evidence="4 8" id="KW-0812">Transmembrane</keyword>
<evidence type="ECO:0000256" key="4">
    <source>
        <dbReference type="ARBA" id="ARBA00022692"/>
    </source>
</evidence>
<gene>
    <name evidence="10" type="ORF">METZ01_LOCUS54269</name>
</gene>
<comment type="subcellular location">
    <subcellularLocation>
        <location evidence="1">Cell membrane</location>
        <topology evidence="1">Multi-pass membrane protein</topology>
    </subcellularLocation>
</comment>
<feature type="transmembrane region" description="Helical" evidence="8">
    <location>
        <begin position="309"/>
        <end position="328"/>
    </location>
</feature>
<dbReference type="GO" id="GO:0022857">
    <property type="term" value="F:transmembrane transporter activity"/>
    <property type="evidence" value="ECO:0007669"/>
    <property type="project" value="InterPro"/>
</dbReference>
<feature type="compositionally biased region" description="Basic and acidic residues" evidence="7">
    <location>
        <begin position="1"/>
        <end position="10"/>
    </location>
</feature>
<dbReference type="CDD" id="cd06173">
    <property type="entry name" value="MFS_MefA_like"/>
    <property type="match status" value="1"/>
</dbReference>
<evidence type="ECO:0000313" key="10">
    <source>
        <dbReference type="EMBL" id="SVA01415.1"/>
    </source>
</evidence>
<evidence type="ECO:0000259" key="9">
    <source>
        <dbReference type="PROSITE" id="PS50850"/>
    </source>
</evidence>
<feature type="transmembrane region" description="Helical" evidence="8">
    <location>
        <begin position="375"/>
        <end position="394"/>
    </location>
</feature>
<dbReference type="GO" id="GO:0005886">
    <property type="term" value="C:plasma membrane"/>
    <property type="evidence" value="ECO:0007669"/>
    <property type="project" value="UniProtKB-SubCell"/>
</dbReference>
<feature type="transmembrane region" description="Helical" evidence="8">
    <location>
        <begin position="156"/>
        <end position="175"/>
    </location>
</feature>
<evidence type="ECO:0000256" key="8">
    <source>
        <dbReference type="SAM" id="Phobius"/>
    </source>
</evidence>
<dbReference type="Pfam" id="PF05977">
    <property type="entry name" value="MFS_3"/>
    <property type="match status" value="1"/>
</dbReference>
<accession>A0A381SBE5</accession>
<feature type="transmembrane region" description="Helical" evidence="8">
    <location>
        <begin position="181"/>
        <end position="199"/>
    </location>
</feature>
<dbReference type="InterPro" id="IPR020846">
    <property type="entry name" value="MFS_dom"/>
</dbReference>
<dbReference type="AlphaFoldDB" id="A0A381SBE5"/>
<feature type="transmembrane region" description="Helical" evidence="8">
    <location>
        <begin position="435"/>
        <end position="458"/>
    </location>
</feature>
<evidence type="ECO:0000256" key="2">
    <source>
        <dbReference type="ARBA" id="ARBA00022448"/>
    </source>
</evidence>
<feature type="transmembrane region" description="Helical" evidence="8">
    <location>
        <begin position="248"/>
        <end position="268"/>
    </location>
</feature>
<evidence type="ECO:0000256" key="5">
    <source>
        <dbReference type="ARBA" id="ARBA00022989"/>
    </source>
</evidence>
<keyword evidence="5 8" id="KW-1133">Transmembrane helix</keyword>
<keyword evidence="6 8" id="KW-0472">Membrane</keyword>
<dbReference type="InterPro" id="IPR036259">
    <property type="entry name" value="MFS_trans_sf"/>
</dbReference>
<dbReference type="PANTHER" id="PTHR23513">
    <property type="entry name" value="INTEGRAL MEMBRANE EFFLUX PROTEIN-RELATED"/>
    <property type="match status" value="1"/>
</dbReference>
<reference evidence="10" key="1">
    <citation type="submission" date="2018-05" db="EMBL/GenBank/DDBJ databases">
        <authorList>
            <person name="Lanie J.A."/>
            <person name="Ng W.-L."/>
            <person name="Kazmierczak K.M."/>
            <person name="Andrzejewski T.M."/>
            <person name="Davidsen T.M."/>
            <person name="Wayne K.J."/>
            <person name="Tettelin H."/>
            <person name="Glass J.I."/>
            <person name="Rusch D."/>
            <person name="Podicherti R."/>
            <person name="Tsui H.-C.T."/>
            <person name="Winkler M.E."/>
        </authorList>
    </citation>
    <scope>NUCLEOTIDE SEQUENCE</scope>
</reference>
<feature type="domain" description="Major facilitator superfamily (MFS) profile" evidence="9">
    <location>
        <begin position="90"/>
        <end position="488"/>
    </location>
</feature>
<dbReference type="InterPro" id="IPR010290">
    <property type="entry name" value="TM_effector"/>
</dbReference>
<dbReference type="SUPFAM" id="SSF103473">
    <property type="entry name" value="MFS general substrate transporter"/>
    <property type="match status" value="1"/>
</dbReference>
<evidence type="ECO:0000256" key="3">
    <source>
        <dbReference type="ARBA" id="ARBA00022475"/>
    </source>
</evidence>
<feature type="transmembrane region" description="Helical" evidence="8">
    <location>
        <begin position="93"/>
        <end position="117"/>
    </location>
</feature>
<keyword evidence="2" id="KW-0813">Transport</keyword>
<evidence type="ECO:0000256" key="1">
    <source>
        <dbReference type="ARBA" id="ARBA00004651"/>
    </source>
</evidence>
<protein>
    <recommendedName>
        <fullName evidence="9">Major facilitator superfamily (MFS) profile domain-containing protein</fullName>
    </recommendedName>
</protein>
<dbReference type="Gene3D" id="1.20.1250.20">
    <property type="entry name" value="MFS general substrate transporter like domains"/>
    <property type="match status" value="1"/>
</dbReference>
<feature type="compositionally biased region" description="Polar residues" evidence="7">
    <location>
        <begin position="13"/>
        <end position="35"/>
    </location>
</feature>
<sequence length="533" mass="57552">MENEKLEGRKLNKTNPGRSVESSTSERSYVSGTSYKKQFSSPKSLLQSGQQHLRKQVLGRSVLHCVKKPTLKPVRVPVRIHTFDTFRSVNYRFLWLSTVIFSGAFWLQQVLIGWLAYDITGSPFLTSIIMGLDALPILLGAPLGGLICDRFDKRRLLAMVYTYQAILMVTFSVIIMAGLGATWNIFGFVFLMGIAWTIHDPARMALITTIVPREKLINAFALNAMAFSIMRLTVPAAGGLLLGVIGAWPIFLLEAILMVGAGLIIQLIKTAKPIIPPTDSKDKRPAKSSLKTVPSELLSGIGFISRQPIIIGFMCLTLLMVILIVPFINGLMPVYAAEIFEVGPGGLGLLFSSAGLGSLLSTVILASWKRVTRPGVVTFSVLAFLVVLMIAMSINQRYEVALGITMAISGAMMAYFSIASATVQSILPDNLRGKVTGIYMMASGLIPVGALTAGIIANEFGAPVATRLGAILAVCALSISFVIFRDVWNYRSETSTALKALKQGEYLDETLSPQEPTKKLAAPSVIGAVGGDS</sequence>
<evidence type="ECO:0000256" key="6">
    <source>
        <dbReference type="ARBA" id="ARBA00023136"/>
    </source>
</evidence>
<feature type="transmembrane region" description="Helical" evidence="8">
    <location>
        <begin position="348"/>
        <end position="368"/>
    </location>
</feature>
<organism evidence="10">
    <name type="scientific">marine metagenome</name>
    <dbReference type="NCBI Taxonomy" id="408172"/>
    <lineage>
        <taxon>unclassified sequences</taxon>
        <taxon>metagenomes</taxon>
        <taxon>ecological metagenomes</taxon>
    </lineage>
</organism>
<feature type="transmembrane region" description="Helical" evidence="8">
    <location>
        <begin position="464"/>
        <end position="484"/>
    </location>
</feature>
<feature type="transmembrane region" description="Helical" evidence="8">
    <location>
        <begin position="400"/>
        <end position="423"/>
    </location>
</feature>
<proteinExistence type="predicted"/>
<evidence type="ECO:0000256" key="7">
    <source>
        <dbReference type="SAM" id="MobiDB-lite"/>
    </source>
</evidence>
<dbReference type="EMBL" id="UINC01002901">
    <property type="protein sequence ID" value="SVA01415.1"/>
    <property type="molecule type" value="Genomic_DNA"/>
</dbReference>
<name>A0A381SBE5_9ZZZZ</name>
<feature type="region of interest" description="Disordered" evidence="7">
    <location>
        <begin position="1"/>
        <end position="35"/>
    </location>
</feature>
<feature type="transmembrane region" description="Helical" evidence="8">
    <location>
        <begin position="220"/>
        <end position="242"/>
    </location>
</feature>
<dbReference type="PROSITE" id="PS50850">
    <property type="entry name" value="MFS"/>
    <property type="match status" value="1"/>
</dbReference>
<feature type="transmembrane region" description="Helical" evidence="8">
    <location>
        <begin position="123"/>
        <end position="144"/>
    </location>
</feature>
<dbReference type="PANTHER" id="PTHR23513:SF6">
    <property type="entry name" value="MAJOR FACILITATOR SUPERFAMILY ASSOCIATED DOMAIN-CONTAINING PROTEIN"/>
    <property type="match status" value="1"/>
</dbReference>